<feature type="domain" description="HTH gntR-type" evidence="4">
    <location>
        <begin position="5"/>
        <end position="72"/>
    </location>
</feature>
<dbReference type="SMART" id="SM00345">
    <property type="entry name" value="HTH_GNTR"/>
    <property type="match status" value="1"/>
</dbReference>
<dbReference type="PANTHER" id="PTHR43537">
    <property type="entry name" value="TRANSCRIPTIONAL REGULATOR, GNTR FAMILY"/>
    <property type="match status" value="1"/>
</dbReference>
<dbReference type="EMBL" id="SMAI01000008">
    <property type="protein sequence ID" value="TCT03901.1"/>
    <property type="molecule type" value="Genomic_DNA"/>
</dbReference>
<dbReference type="InterPro" id="IPR008920">
    <property type="entry name" value="TF_FadR/GntR_C"/>
</dbReference>
<dbReference type="AlphaFoldDB" id="A0A4R3LTW5"/>
<dbReference type="Gene3D" id="1.20.120.530">
    <property type="entry name" value="GntR ligand-binding domain-like"/>
    <property type="match status" value="1"/>
</dbReference>
<dbReference type="SMART" id="SM00895">
    <property type="entry name" value="FCD"/>
    <property type="match status" value="1"/>
</dbReference>
<dbReference type="OrthoDB" id="7618373at2"/>
<gene>
    <name evidence="5" type="ORF">EDC64_10867</name>
</gene>
<dbReference type="PANTHER" id="PTHR43537:SF53">
    <property type="entry name" value="HTH-TYPE TRANSCRIPTIONAL REPRESSOR NANR"/>
    <property type="match status" value="1"/>
</dbReference>
<evidence type="ECO:0000313" key="5">
    <source>
        <dbReference type="EMBL" id="TCT03901.1"/>
    </source>
</evidence>
<reference evidence="5 6" key="1">
    <citation type="submission" date="2019-03" db="EMBL/GenBank/DDBJ databases">
        <title>Genomic Encyclopedia of Type Strains, Phase IV (KMG-IV): sequencing the most valuable type-strain genomes for metagenomic binning, comparative biology and taxonomic classification.</title>
        <authorList>
            <person name="Goeker M."/>
        </authorList>
    </citation>
    <scope>NUCLEOTIDE SEQUENCE [LARGE SCALE GENOMIC DNA]</scope>
    <source>
        <strain evidence="5 6">DSM 9035</strain>
    </source>
</reference>
<sequence>MKQRGERVDAIYAGLRLAILEQVLQPGTKLPEDAIGEQFGASRTVVRRALELLAGEELVDIRPNRGATVAKPSLDEARDLFSVRQDVEQMVIRRLCGRLTPAQAKRLEAQIEAEERAHREGRPEYIRHAAEFHLVLAEMTGSPLLVRYMRQLVGRSALILGLYGRPRWTDCSVQEHRDLVTCLLNGDLARLEHLMHHHLEAVLSRAIDTAARDKERGIRDLLAPYVEAARSG</sequence>
<dbReference type="RefSeq" id="WP_132032169.1">
    <property type="nucleotide sequence ID" value="NZ_SMAI01000008.1"/>
</dbReference>
<evidence type="ECO:0000259" key="4">
    <source>
        <dbReference type="PROSITE" id="PS50949"/>
    </source>
</evidence>
<dbReference type="InterPro" id="IPR036388">
    <property type="entry name" value="WH-like_DNA-bd_sf"/>
</dbReference>
<protein>
    <submittedName>
        <fullName evidence="5">DNA-binding GntR family transcriptional regulator</fullName>
    </submittedName>
</protein>
<dbReference type="SUPFAM" id="SSF48008">
    <property type="entry name" value="GntR ligand-binding domain-like"/>
    <property type="match status" value="1"/>
</dbReference>
<comment type="caution">
    <text evidence="5">The sequence shown here is derived from an EMBL/GenBank/DDBJ whole genome shotgun (WGS) entry which is preliminary data.</text>
</comment>
<keyword evidence="2 5" id="KW-0238">DNA-binding</keyword>
<evidence type="ECO:0000256" key="1">
    <source>
        <dbReference type="ARBA" id="ARBA00023015"/>
    </source>
</evidence>
<dbReference type="PROSITE" id="PS50949">
    <property type="entry name" value="HTH_GNTR"/>
    <property type="match status" value="1"/>
</dbReference>
<dbReference type="Gene3D" id="1.10.10.10">
    <property type="entry name" value="Winged helix-like DNA-binding domain superfamily/Winged helix DNA-binding domain"/>
    <property type="match status" value="1"/>
</dbReference>
<dbReference type="GO" id="GO:0003700">
    <property type="term" value="F:DNA-binding transcription factor activity"/>
    <property type="evidence" value="ECO:0007669"/>
    <property type="project" value="InterPro"/>
</dbReference>
<keyword evidence="6" id="KW-1185">Reference proteome</keyword>
<evidence type="ECO:0000256" key="2">
    <source>
        <dbReference type="ARBA" id="ARBA00023125"/>
    </source>
</evidence>
<dbReference type="SUPFAM" id="SSF46785">
    <property type="entry name" value="Winged helix' DNA-binding domain"/>
    <property type="match status" value="1"/>
</dbReference>
<evidence type="ECO:0000313" key="6">
    <source>
        <dbReference type="Proteomes" id="UP000294664"/>
    </source>
</evidence>
<dbReference type="InterPro" id="IPR036390">
    <property type="entry name" value="WH_DNA-bd_sf"/>
</dbReference>
<dbReference type="InterPro" id="IPR000524">
    <property type="entry name" value="Tscrpt_reg_HTH_GntR"/>
</dbReference>
<dbReference type="Proteomes" id="UP000294664">
    <property type="component" value="Unassembled WGS sequence"/>
</dbReference>
<evidence type="ECO:0000256" key="3">
    <source>
        <dbReference type="ARBA" id="ARBA00023163"/>
    </source>
</evidence>
<organism evidence="5 6">
    <name type="scientific">Aquabacter spiritensis</name>
    <dbReference type="NCBI Taxonomy" id="933073"/>
    <lineage>
        <taxon>Bacteria</taxon>
        <taxon>Pseudomonadati</taxon>
        <taxon>Pseudomonadota</taxon>
        <taxon>Alphaproteobacteria</taxon>
        <taxon>Hyphomicrobiales</taxon>
        <taxon>Xanthobacteraceae</taxon>
        <taxon>Aquabacter</taxon>
    </lineage>
</organism>
<accession>A0A4R3LTW5</accession>
<dbReference type="Pfam" id="PF00392">
    <property type="entry name" value="GntR"/>
    <property type="match status" value="1"/>
</dbReference>
<dbReference type="GO" id="GO:0003677">
    <property type="term" value="F:DNA binding"/>
    <property type="evidence" value="ECO:0007669"/>
    <property type="project" value="UniProtKB-KW"/>
</dbReference>
<keyword evidence="3" id="KW-0804">Transcription</keyword>
<keyword evidence="1" id="KW-0805">Transcription regulation</keyword>
<dbReference type="CDD" id="cd07377">
    <property type="entry name" value="WHTH_GntR"/>
    <property type="match status" value="1"/>
</dbReference>
<dbReference type="Pfam" id="PF07729">
    <property type="entry name" value="FCD"/>
    <property type="match status" value="1"/>
</dbReference>
<name>A0A4R3LTW5_9HYPH</name>
<dbReference type="InterPro" id="IPR011711">
    <property type="entry name" value="GntR_C"/>
</dbReference>
<proteinExistence type="predicted"/>